<sequence length="269" mass="27811">MLAVFGWTHPIAHAAPPAASQTSADPIALAVDVSELPEAERGVGPVLLGQLRTLVEAGGFEITEDPAAAMVLQVRVRILEAGDRNYGIHFEFVDGGSVVPAAEWTDCVFCTEARMLQKLESKQAELLASIEARQQVPAETDDGGDGGDSDSEDDGGAAPLPKPIGPIGIAGAAVSVVGLGAIVWGAVEVSRGRVYEHPAGLFYERTSVNHAPRGYVLVGVGAAVATAGLVMLGVDMGRRAKQRKHGRSQALIVPTFSPTGLGLGISGSF</sequence>
<evidence type="ECO:0000313" key="3">
    <source>
        <dbReference type="EMBL" id="KIG15271.1"/>
    </source>
</evidence>
<comment type="caution">
    <text evidence="3">The sequence shown here is derived from an EMBL/GenBank/DDBJ whole genome shotgun (WGS) entry which is preliminary data.</text>
</comment>
<evidence type="ECO:0000256" key="2">
    <source>
        <dbReference type="SAM" id="Phobius"/>
    </source>
</evidence>
<dbReference type="EMBL" id="JMCC02000058">
    <property type="protein sequence ID" value="KIG15271.1"/>
    <property type="molecule type" value="Genomic_DNA"/>
</dbReference>
<keyword evidence="2" id="KW-0472">Membrane</keyword>
<feature type="region of interest" description="Disordered" evidence="1">
    <location>
        <begin position="134"/>
        <end position="160"/>
    </location>
</feature>
<keyword evidence="2" id="KW-0812">Transmembrane</keyword>
<keyword evidence="2" id="KW-1133">Transmembrane helix</keyword>
<gene>
    <name evidence="3" type="ORF">DB30_05815</name>
</gene>
<evidence type="ECO:0000256" key="1">
    <source>
        <dbReference type="SAM" id="MobiDB-lite"/>
    </source>
</evidence>
<protein>
    <submittedName>
        <fullName evidence="3">Uncharacterized protein</fullName>
    </submittedName>
</protein>
<proteinExistence type="predicted"/>
<name>A0A0C2CW58_9BACT</name>
<evidence type="ECO:0000313" key="4">
    <source>
        <dbReference type="Proteomes" id="UP000031599"/>
    </source>
</evidence>
<dbReference type="AlphaFoldDB" id="A0A0C2CW58"/>
<feature type="compositionally biased region" description="Acidic residues" evidence="1">
    <location>
        <begin position="139"/>
        <end position="155"/>
    </location>
</feature>
<dbReference type="Proteomes" id="UP000031599">
    <property type="component" value="Unassembled WGS sequence"/>
</dbReference>
<organism evidence="3 4">
    <name type="scientific">Enhygromyxa salina</name>
    <dbReference type="NCBI Taxonomy" id="215803"/>
    <lineage>
        <taxon>Bacteria</taxon>
        <taxon>Pseudomonadati</taxon>
        <taxon>Myxococcota</taxon>
        <taxon>Polyangia</taxon>
        <taxon>Nannocystales</taxon>
        <taxon>Nannocystaceae</taxon>
        <taxon>Enhygromyxa</taxon>
    </lineage>
</organism>
<reference evidence="3 4" key="1">
    <citation type="submission" date="2014-12" db="EMBL/GenBank/DDBJ databases">
        <title>Genome assembly of Enhygromyxa salina DSM 15201.</title>
        <authorList>
            <person name="Sharma G."/>
            <person name="Subramanian S."/>
        </authorList>
    </citation>
    <scope>NUCLEOTIDE SEQUENCE [LARGE SCALE GENOMIC DNA]</scope>
    <source>
        <strain evidence="3 4">DSM 15201</strain>
    </source>
</reference>
<feature type="transmembrane region" description="Helical" evidence="2">
    <location>
        <begin position="214"/>
        <end position="234"/>
    </location>
</feature>
<accession>A0A0C2CW58</accession>